<dbReference type="NCBIfam" id="TIGR02050">
    <property type="entry name" value="gshA_cyan_rel"/>
    <property type="match status" value="1"/>
</dbReference>
<evidence type="ECO:0000256" key="4">
    <source>
        <dbReference type="ARBA" id="ARBA00048819"/>
    </source>
</evidence>
<dbReference type="InterPro" id="IPR006336">
    <property type="entry name" value="GCS2"/>
</dbReference>
<dbReference type="HAMAP" id="MF_01609">
    <property type="entry name" value="Glu_cys_ligase_2"/>
    <property type="match status" value="1"/>
</dbReference>
<dbReference type="InterPro" id="IPR050141">
    <property type="entry name" value="GCL_type2/YbdK_subfam"/>
</dbReference>
<dbReference type="GO" id="GO:0004357">
    <property type="term" value="F:glutamate-cysteine ligase activity"/>
    <property type="evidence" value="ECO:0007669"/>
    <property type="project" value="UniProtKB-EC"/>
</dbReference>
<dbReference type="EMBL" id="PDJE01000001">
    <property type="protein sequence ID" value="PFG31529.1"/>
    <property type="molecule type" value="Genomic_DNA"/>
</dbReference>
<dbReference type="SUPFAM" id="SSF55931">
    <property type="entry name" value="Glutamine synthetase/guanido kinase"/>
    <property type="match status" value="1"/>
</dbReference>
<dbReference type="NCBIfam" id="NF010042">
    <property type="entry name" value="PRK13517.1-2"/>
    <property type="match status" value="1"/>
</dbReference>
<comment type="caution">
    <text evidence="6">The sequence shown here is derived from an EMBL/GenBank/DDBJ whole genome shotgun (WGS) entry which is preliminary data.</text>
</comment>
<dbReference type="NCBIfam" id="NF010044">
    <property type="entry name" value="PRK13517.1-4"/>
    <property type="match status" value="1"/>
</dbReference>
<dbReference type="AlphaFoldDB" id="A0A2A9E022"/>
<accession>A0A2A9E022</accession>
<evidence type="ECO:0000256" key="3">
    <source>
        <dbReference type="ARBA" id="ARBA00022840"/>
    </source>
</evidence>
<dbReference type="InterPro" id="IPR014746">
    <property type="entry name" value="Gln_synth/guanido_kin_cat_dom"/>
</dbReference>
<keyword evidence="2 5" id="KW-0547">Nucleotide-binding</keyword>
<dbReference type="Proteomes" id="UP000221369">
    <property type="component" value="Unassembled WGS sequence"/>
</dbReference>
<reference evidence="6 7" key="1">
    <citation type="submission" date="2017-10" db="EMBL/GenBank/DDBJ databases">
        <title>Sequencing the genomes of 1000 actinobacteria strains.</title>
        <authorList>
            <person name="Klenk H.-P."/>
        </authorList>
    </citation>
    <scope>NUCLEOTIDE SEQUENCE [LARGE SCALE GENOMIC DNA]</scope>
    <source>
        <strain evidence="6 7">DSM 21798</strain>
    </source>
</reference>
<evidence type="ECO:0000313" key="7">
    <source>
        <dbReference type="Proteomes" id="UP000221369"/>
    </source>
</evidence>
<comment type="catalytic activity">
    <reaction evidence="4 5">
        <text>L-cysteine + L-glutamate + ATP = gamma-L-glutamyl-L-cysteine + ADP + phosphate + H(+)</text>
        <dbReference type="Rhea" id="RHEA:13285"/>
        <dbReference type="ChEBI" id="CHEBI:15378"/>
        <dbReference type="ChEBI" id="CHEBI:29985"/>
        <dbReference type="ChEBI" id="CHEBI:30616"/>
        <dbReference type="ChEBI" id="CHEBI:35235"/>
        <dbReference type="ChEBI" id="CHEBI:43474"/>
        <dbReference type="ChEBI" id="CHEBI:58173"/>
        <dbReference type="ChEBI" id="CHEBI:456216"/>
        <dbReference type="EC" id="6.3.2.2"/>
    </reaction>
</comment>
<protein>
    <recommendedName>
        <fullName evidence="5">Putative glutamate--cysteine ligase 2</fullName>
        <ecNumber evidence="5">6.3.2.2</ecNumber>
    </recommendedName>
    <alternativeName>
        <fullName evidence="5">Gamma-glutamylcysteine synthetase 2</fullName>
        <shortName evidence="5">GCS 2</shortName>
        <shortName evidence="5">Gamma-GCS 2</shortName>
    </alternativeName>
</protein>
<evidence type="ECO:0000256" key="5">
    <source>
        <dbReference type="HAMAP-Rule" id="MF_01609"/>
    </source>
</evidence>
<organism evidence="6 7">
    <name type="scientific">Paramicrobacterium agarici</name>
    <dbReference type="NCBI Taxonomy" id="630514"/>
    <lineage>
        <taxon>Bacteria</taxon>
        <taxon>Bacillati</taxon>
        <taxon>Actinomycetota</taxon>
        <taxon>Actinomycetes</taxon>
        <taxon>Micrococcales</taxon>
        <taxon>Microbacteriaceae</taxon>
        <taxon>Paramicrobacterium</taxon>
    </lineage>
</organism>
<keyword evidence="7" id="KW-1185">Reference proteome</keyword>
<evidence type="ECO:0000256" key="1">
    <source>
        <dbReference type="ARBA" id="ARBA00022598"/>
    </source>
</evidence>
<comment type="function">
    <text evidence="5">ATP-dependent carboxylate-amine ligase which exhibits weak glutamate--cysteine ligase activity.</text>
</comment>
<dbReference type="InterPro" id="IPR011793">
    <property type="entry name" value="YbdK"/>
</dbReference>
<gene>
    <name evidence="6" type="ORF">ATJ78_2499</name>
</gene>
<dbReference type="GO" id="GO:0005524">
    <property type="term" value="F:ATP binding"/>
    <property type="evidence" value="ECO:0007669"/>
    <property type="project" value="UniProtKB-KW"/>
</dbReference>
<dbReference type="Pfam" id="PF04107">
    <property type="entry name" value="GCS2"/>
    <property type="match status" value="1"/>
</dbReference>
<dbReference type="Gene3D" id="3.30.590.20">
    <property type="match status" value="1"/>
</dbReference>
<dbReference type="GO" id="GO:0042398">
    <property type="term" value="P:modified amino acid biosynthetic process"/>
    <property type="evidence" value="ECO:0007669"/>
    <property type="project" value="InterPro"/>
</dbReference>
<sequence length="387" mass="42533">MVASAEEGRSPMTIEFARSARSSIGIEWELALVDQATGELTNAAGDVLGDLQRSDGHEHPQIVSELLQNTVELVSGVHPSAPGAVAELAGLLAELRGVAAARGVSPIAAGAHPFGQWFNQPVTDKERYHKLIERTQWWGRNMLIWGVHVHVGLDHVDKAMPVVAGMLRYFPHILALSASSPFWGGVDTGYASNRSLMFQQLPTAGLPYEQIRTWSDYERYVADELATGIIEDQTEVRWDVRPSARWGTVEVRFCDSISTMSELASVAALVHCLVDDLAQRLEDGLPVEELQPWFVRENKWRAARYGLEATIIVDRNGTQRAVTDDITRHVERLEPVAERLGCTAELASIRDMIANGGSSDRQRRVAASTNGELSAVVEHLSQEISLG</sequence>
<proteinExistence type="inferred from homology"/>
<dbReference type="NCBIfam" id="NF010043">
    <property type="entry name" value="PRK13517.1-3"/>
    <property type="match status" value="1"/>
</dbReference>
<comment type="similarity">
    <text evidence="5">Belongs to the glutamate--cysteine ligase type 2 family. YbdK subfamily.</text>
</comment>
<evidence type="ECO:0000313" key="6">
    <source>
        <dbReference type="EMBL" id="PFG31529.1"/>
    </source>
</evidence>
<name>A0A2A9E022_9MICO</name>
<keyword evidence="1 5" id="KW-0436">Ligase</keyword>
<dbReference type="PANTHER" id="PTHR36510">
    <property type="entry name" value="GLUTAMATE--CYSTEINE LIGASE 2-RELATED"/>
    <property type="match status" value="1"/>
</dbReference>
<keyword evidence="3 5" id="KW-0067">ATP-binding</keyword>
<evidence type="ECO:0000256" key="2">
    <source>
        <dbReference type="ARBA" id="ARBA00022741"/>
    </source>
</evidence>
<dbReference type="EC" id="6.3.2.2" evidence="5"/>
<dbReference type="PANTHER" id="PTHR36510:SF1">
    <property type="entry name" value="GLUTAMATE--CYSTEINE LIGASE 2-RELATED"/>
    <property type="match status" value="1"/>
</dbReference>